<protein>
    <submittedName>
        <fullName evidence="2">Uncharacterized protein</fullName>
    </submittedName>
</protein>
<feature type="region of interest" description="Disordered" evidence="1">
    <location>
        <begin position="637"/>
        <end position="663"/>
    </location>
</feature>
<feature type="region of interest" description="Disordered" evidence="1">
    <location>
        <begin position="1"/>
        <end position="31"/>
    </location>
</feature>
<comment type="caution">
    <text evidence="2">The sequence shown here is derived from an EMBL/GenBank/DDBJ whole genome shotgun (WGS) entry which is preliminary data.</text>
</comment>
<gene>
    <name evidence="2" type="ORF">PGTUg99_002927</name>
</gene>
<feature type="compositionally biased region" description="Polar residues" evidence="1">
    <location>
        <begin position="340"/>
        <end position="351"/>
    </location>
</feature>
<dbReference type="EMBL" id="VDEP01000481">
    <property type="protein sequence ID" value="KAA1070981.1"/>
    <property type="molecule type" value="Genomic_DNA"/>
</dbReference>
<dbReference type="Proteomes" id="UP000325313">
    <property type="component" value="Unassembled WGS sequence"/>
</dbReference>
<proteinExistence type="predicted"/>
<organism evidence="2 3">
    <name type="scientific">Puccinia graminis f. sp. tritici</name>
    <dbReference type="NCBI Taxonomy" id="56615"/>
    <lineage>
        <taxon>Eukaryota</taxon>
        <taxon>Fungi</taxon>
        <taxon>Dikarya</taxon>
        <taxon>Basidiomycota</taxon>
        <taxon>Pucciniomycotina</taxon>
        <taxon>Pucciniomycetes</taxon>
        <taxon>Pucciniales</taxon>
        <taxon>Pucciniaceae</taxon>
        <taxon>Puccinia</taxon>
    </lineage>
</organism>
<feature type="region of interest" description="Disordered" evidence="1">
    <location>
        <begin position="379"/>
        <end position="402"/>
    </location>
</feature>
<feature type="compositionally biased region" description="Polar residues" evidence="1">
    <location>
        <begin position="637"/>
        <end position="650"/>
    </location>
</feature>
<feature type="compositionally biased region" description="Low complexity" evidence="1">
    <location>
        <begin position="693"/>
        <end position="710"/>
    </location>
</feature>
<feature type="compositionally biased region" description="Basic and acidic residues" evidence="1">
    <location>
        <begin position="167"/>
        <end position="182"/>
    </location>
</feature>
<feature type="region of interest" description="Disordered" evidence="1">
    <location>
        <begin position="62"/>
        <end position="194"/>
    </location>
</feature>
<feature type="region of interest" description="Disordered" evidence="1">
    <location>
        <begin position="681"/>
        <end position="748"/>
    </location>
</feature>
<feature type="region of interest" description="Disordered" evidence="1">
    <location>
        <begin position="228"/>
        <end position="358"/>
    </location>
</feature>
<evidence type="ECO:0000313" key="3">
    <source>
        <dbReference type="Proteomes" id="UP000325313"/>
    </source>
</evidence>
<sequence>MTEPKTASDQESSIDRPGPVSSSSAGRLENLLGSPYWPLGSSFLKLLNFPPAFRTISCLSGSASTPLAIETNPKDDCPKSPKEDQPVPHEPDQMEVDLDGSPIESDDGCSQRGDERLVAHQDEDEDDDHTLEELLVKPTSTENRRHPTSARKPSLSDRLTEPSTWKHGSDRHRSSREYDYRPTGRLPFASIPRNTNFHIKGLASLKRTGQQVSEPFRTSSNLIECNTKLHPWGSKRPNPTSSGAQPSYHYNKRSRLSEPSQKPSESKKWVRDRYQESDEEYDHRRVSEEINSQRYHWPKSHQKTEYYKHKRLDSPVSHASEPQDRASSTAGWKKYDDKTGFTNPKSQNTSQDFHDEVEDRERRWMQEFKEYEVSRTAHTRSVSPFPSSHRRSPSRHSSESDSDYYALTQIPPELKEALHRAVFSWINRAIAEALCRLGLWLEEKKIWSPTEWGSIRVDQLEKVVNMTYDRGLSYLMWKCNTVEFMDLLQKPIQSGIFFIHKDPQNDAWYIRFGRDFTPIGLLYRPIVKGYRKHLTDSKSQLPIQVGKFVRQYIMSCPNEEDLLYLFKDDKDPMGSLRRAEKDGIIELTDQPPSHGSIGNRDGLYGNRTWYNKTAVENKYIQLKPYWLSNKDPVDQPLLSSPTTTVQTCDTAPNDDDDLPSNSASENIKQKVSNLMENHQGDNQLPAIDRRNSDNTSLSANTTSTTTDTGNEQLDHAPVGHGRERTRSHRSAAEIETVKPKSSHSPNVDDLIQSVVDQLNQHTSRQKRY</sequence>
<feature type="compositionally biased region" description="Polar residues" evidence="1">
    <location>
        <begin position="1"/>
        <end position="11"/>
    </location>
</feature>
<name>A0A5B0M397_PUCGR</name>
<feature type="compositionally biased region" description="Basic and acidic residues" evidence="1">
    <location>
        <begin position="720"/>
        <end position="738"/>
    </location>
</feature>
<evidence type="ECO:0000313" key="2">
    <source>
        <dbReference type="EMBL" id="KAA1070981.1"/>
    </source>
</evidence>
<feature type="compositionally biased region" description="Basic and acidic residues" evidence="1">
    <location>
        <begin position="112"/>
        <end position="121"/>
    </location>
</feature>
<evidence type="ECO:0000256" key="1">
    <source>
        <dbReference type="SAM" id="MobiDB-lite"/>
    </source>
</evidence>
<dbReference type="AlphaFoldDB" id="A0A5B0M397"/>
<feature type="compositionally biased region" description="Basic and acidic residues" evidence="1">
    <location>
        <begin position="72"/>
        <end position="92"/>
    </location>
</feature>
<reference evidence="2 3" key="1">
    <citation type="submission" date="2019-05" db="EMBL/GenBank/DDBJ databases">
        <title>Emergence of the Ug99 lineage of the wheat stem rust pathogen through somatic hybridization.</title>
        <authorList>
            <person name="Li F."/>
            <person name="Upadhyaya N.M."/>
            <person name="Sperschneider J."/>
            <person name="Matny O."/>
            <person name="Nguyen-Phuc H."/>
            <person name="Mago R."/>
            <person name="Raley C."/>
            <person name="Miller M.E."/>
            <person name="Silverstein K.A.T."/>
            <person name="Henningsen E."/>
            <person name="Hirsch C.D."/>
            <person name="Visser B."/>
            <person name="Pretorius Z.A."/>
            <person name="Steffenson B.J."/>
            <person name="Schwessinger B."/>
            <person name="Dodds P.N."/>
            <person name="Figueroa M."/>
        </authorList>
    </citation>
    <scope>NUCLEOTIDE SEQUENCE [LARGE SCALE GENOMIC DNA]</scope>
    <source>
        <strain evidence="2 3">Ug99</strain>
    </source>
</reference>
<accession>A0A5B0M397</accession>
<feature type="compositionally biased region" description="Basic and acidic residues" evidence="1">
    <location>
        <begin position="264"/>
        <end position="288"/>
    </location>
</feature>